<reference evidence="2 4" key="2">
    <citation type="submission" date="2017-12" db="EMBL/GenBank/DDBJ databases">
        <title>Comparative Functional Genomics of Dry Heat Resistant strains isolated from the Viking Spacecraft.</title>
        <authorList>
            <person name="Seuylemezian A."/>
            <person name="Cooper K."/>
            <person name="Vaishampayan P."/>
        </authorList>
    </citation>
    <scope>NUCLEOTIDE SEQUENCE [LARGE SCALE GENOMIC DNA]</scope>
    <source>
        <strain evidence="2 4">ATCC 29669</strain>
    </source>
</reference>
<comment type="caution">
    <text evidence="1">The sequence shown here is derived from an EMBL/GenBank/DDBJ whole genome shotgun (WGS) entry which is preliminary data.</text>
</comment>
<keyword evidence="4" id="KW-1185">Reference proteome</keyword>
<name>A0A2N5GPT6_9BACI</name>
<sequence>MQMKANCKTRNGKEGEIYSAFFIVLWPILFYNLEKLLVPDVIELTARWQVCVILLLKTNTKGGCL</sequence>
<dbReference type="AlphaFoldDB" id="A0A2N5GPT6"/>
<evidence type="ECO:0000313" key="3">
    <source>
        <dbReference type="Proteomes" id="UP000234951"/>
    </source>
</evidence>
<evidence type="ECO:0000313" key="1">
    <source>
        <dbReference type="EMBL" id="PLR84729.1"/>
    </source>
</evidence>
<reference evidence="1 3" key="1">
    <citation type="submission" date="2017-11" db="EMBL/GenBank/DDBJ databases">
        <title>Comparitive Functional Genomics of Dry Heat Resistant strains isolated from the Viking Spacecraft.</title>
        <authorList>
            <person name="Seuylemezian A."/>
            <person name="Cooper K."/>
            <person name="Vaishampayan P."/>
        </authorList>
    </citation>
    <scope>NUCLEOTIDE SEQUENCE [LARGE SCALE GENOMIC DNA]</scope>
    <source>
        <strain evidence="1 3">M4.6</strain>
    </source>
</reference>
<gene>
    <name evidence="1" type="ORF">CU635_05485</name>
    <name evidence="2" type="ORF">CVD25_03310</name>
</gene>
<proteinExistence type="predicted"/>
<dbReference type="Proteomes" id="UP000234951">
    <property type="component" value="Unassembled WGS sequence"/>
</dbReference>
<evidence type="ECO:0000313" key="2">
    <source>
        <dbReference type="EMBL" id="PLS00443.1"/>
    </source>
</evidence>
<evidence type="ECO:0000313" key="4">
    <source>
        <dbReference type="Proteomes" id="UP000235114"/>
    </source>
</evidence>
<dbReference type="EMBL" id="PGVA01000011">
    <property type="protein sequence ID" value="PLR84729.1"/>
    <property type="molecule type" value="Genomic_DNA"/>
</dbReference>
<accession>A0A2N5GPT6</accession>
<protein>
    <submittedName>
        <fullName evidence="1">Uncharacterized protein</fullName>
    </submittedName>
</protein>
<dbReference type="Proteomes" id="UP000235114">
    <property type="component" value="Unassembled WGS sequence"/>
</dbReference>
<dbReference type="EMBL" id="PGVD01000011">
    <property type="protein sequence ID" value="PLS00443.1"/>
    <property type="molecule type" value="Genomic_DNA"/>
</dbReference>
<organism evidence="1 3">
    <name type="scientific">Bacillus canaveralius</name>
    <dbReference type="NCBI Taxonomy" id="1403243"/>
    <lineage>
        <taxon>Bacteria</taxon>
        <taxon>Bacillati</taxon>
        <taxon>Bacillota</taxon>
        <taxon>Bacilli</taxon>
        <taxon>Bacillales</taxon>
        <taxon>Bacillaceae</taxon>
        <taxon>Bacillus</taxon>
    </lineage>
</organism>